<comment type="caution">
    <text evidence="2">The sequence shown here is derived from an EMBL/GenBank/DDBJ whole genome shotgun (WGS) entry which is preliminary data.</text>
</comment>
<evidence type="ECO:0000313" key="3">
    <source>
        <dbReference type="Proteomes" id="UP001322138"/>
    </source>
</evidence>
<dbReference type="RefSeq" id="XP_062736144.1">
    <property type="nucleotide sequence ID" value="XM_062872178.1"/>
</dbReference>
<feature type="region of interest" description="Disordered" evidence="1">
    <location>
        <begin position="43"/>
        <end position="99"/>
    </location>
</feature>
<organism evidence="2 3">
    <name type="scientific">Podospora bellae-mahoneyi</name>
    <dbReference type="NCBI Taxonomy" id="2093777"/>
    <lineage>
        <taxon>Eukaryota</taxon>
        <taxon>Fungi</taxon>
        <taxon>Dikarya</taxon>
        <taxon>Ascomycota</taxon>
        <taxon>Pezizomycotina</taxon>
        <taxon>Sordariomycetes</taxon>
        <taxon>Sordariomycetidae</taxon>
        <taxon>Sordariales</taxon>
        <taxon>Podosporaceae</taxon>
        <taxon>Podospora</taxon>
    </lineage>
</organism>
<proteinExistence type="predicted"/>
<dbReference type="GeneID" id="87891289"/>
<sequence>MSCQKSETRPKWLSIPPLAPPLTAAASSGLAVPSVFDTPNIVQSQKGVASRPKLPDPAQPSGSFPSHGEGDSTLFPRDINIYDGIDDGSRTSSGIIAGY</sequence>
<keyword evidence="3" id="KW-1185">Reference proteome</keyword>
<dbReference type="EMBL" id="JAFFGZ010000002">
    <property type="protein sequence ID" value="KAK4647168.1"/>
    <property type="molecule type" value="Genomic_DNA"/>
</dbReference>
<reference evidence="2 3" key="1">
    <citation type="journal article" date="2023" name="bioRxiv">
        <title>High-quality genome assemblies of four members of thePodospora anserinaspecies complex.</title>
        <authorList>
            <person name="Ament-Velasquez S.L."/>
            <person name="Vogan A.A."/>
            <person name="Wallerman O."/>
            <person name="Hartmann F."/>
            <person name="Gautier V."/>
            <person name="Silar P."/>
            <person name="Giraud T."/>
            <person name="Johannesson H."/>
        </authorList>
    </citation>
    <scope>NUCLEOTIDE SEQUENCE [LARGE SCALE GENOMIC DNA]</scope>
    <source>
        <strain evidence="2 3">CBS 112042</strain>
    </source>
</reference>
<dbReference type="Proteomes" id="UP001322138">
    <property type="component" value="Unassembled WGS sequence"/>
</dbReference>
<evidence type="ECO:0000313" key="2">
    <source>
        <dbReference type="EMBL" id="KAK4647168.1"/>
    </source>
</evidence>
<name>A0ABR0FT77_9PEZI</name>
<feature type="compositionally biased region" description="Polar residues" evidence="1">
    <location>
        <begin position="90"/>
        <end position="99"/>
    </location>
</feature>
<gene>
    <name evidence="2" type="ORF">QC761_0026560</name>
</gene>
<protein>
    <submittedName>
        <fullName evidence="2">Uncharacterized protein</fullName>
    </submittedName>
</protein>
<accession>A0ABR0FT77</accession>
<evidence type="ECO:0000256" key="1">
    <source>
        <dbReference type="SAM" id="MobiDB-lite"/>
    </source>
</evidence>